<dbReference type="HAMAP" id="MF_00514">
    <property type="entry name" value="Ribosomal_bL35"/>
    <property type="match status" value="1"/>
</dbReference>
<evidence type="ECO:0000256" key="2">
    <source>
        <dbReference type="ARBA" id="ARBA00022980"/>
    </source>
</evidence>
<comment type="similarity">
    <text evidence="1 5 6">Belongs to the bacterial ribosomal protein bL35 family.</text>
</comment>
<keyword evidence="3 5" id="KW-0687">Ribonucleoprotein</keyword>
<dbReference type="RefSeq" id="WP_107938735.1">
    <property type="nucleotide sequence ID" value="NZ_QANS01000001.1"/>
</dbReference>
<dbReference type="FunFam" id="4.10.410.60:FF:000001">
    <property type="entry name" value="50S ribosomal protein L35"/>
    <property type="match status" value="1"/>
</dbReference>
<dbReference type="EMBL" id="QANS01000001">
    <property type="protein sequence ID" value="PTU33297.1"/>
    <property type="molecule type" value="Genomic_DNA"/>
</dbReference>
<dbReference type="InterPro" id="IPR037229">
    <property type="entry name" value="Ribosomal_bL35_sf"/>
</dbReference>
<gene>
    <name evidence="5" type="primary">rpmI</name>
    <name evidence="8" type="ORF">CJD38_02650</name>
</gene>
<dbReference type="OrthoDB" id="47476at2"/>
<protein>
    <recommendedName>
        <fullName evidence="4 5">Large ribosomal subunit protein bL35</fullName>
    </recommendedName>
</protein>
<dbReference type="GO" id="GO:0022625">
    <property type="term" value="C:cytosolic large ribosomal subunit"/>
    <property type="evidence" value="ECO:0007669"/>
    <property type="project" value="TreeGrafter"/>
</dbReference>
<dbReference type="InterPro" id="IPR021137">
    <property type="entry name" value="Ribosomal_bL35-like"/>
</dbReference>
<evidence type="ECO:0000313" key="8">
    <source>
        <dbReference type="EMBL" id="PTU33297.1"/>
    </source>
</evidence>
<dbReference type="Pfam" id="PF01632">
    <property type="entry name" value="Ribosomal_L35p"/>
    <property type="match status" value="1"/>
</dbReference>
<dbReference type="GO" id="GO:0006412">
    <property type="term" value="P:translation"/>
    <property type="evidence" value="ECO:0007669"/>
    <property type="project" value="UniProtKB-UniRule"/>
</dbReference>
<dbReference type="AlphaFoldDB" id="A0A2T5ML42"/>
<dbReference type="InterPro" id="IPR018265">
    <property type="entry name" value="Ribosomal_bL35_CS"/>
</dbReference>
<keyword evidence="9" id="KW-1185">Reference proteome</keyword>
<reference evidence="8 9" key="1">
    <citation type="submission" date="2018-04" db="EMBL/GenBank/DDBJ databases">
        <title>Novel species isolated from glacier.</title>
        <authorList>
            <person name="Liu Q."/>
            <person name="Xin Y.-H."/>
        </authorList>
    </citation>
    <scope>NUCLEOTIDE SEQUENCE [LARGE SCALE GENOMIC DNA]</scope>
    <source>
        <strain evidence="8 9">GT1R17</strain>
    </source>
</reference>
<evidence type="ECO:0000256" key="7">
    <source>
        <dbReference type="SAM" id="MobiDB-lite"/>
    </source>
</evidence>
<comment type="caution">
    <text evidence="8">The sequence shown here is derived from an EMBL/GenBank/DDBJ whole genome shotgun (WGS) entry which is preliminary data.</text>
</comment>
<dbReference type="PANTHER" id="PTHR33343">
    <property type="entry name" value="54S RIBOSOMAL PROTEIN BL35M"/>
    <property type="match status" value="1"/>
</dbReference>
<dbReference type="PROSITE" id="PS00936">
    <property type="entry name" value="RIBOSOMAL_L35"/>
    <property type="match status" value="1"/>
</dbReference>
<evidence type="ECO:0000256" key="4">
    <source>
        <dbReference type="ARBA" id="ARBA00071664"/>
    </source>
</evidence>
<evidence type="ECO:0000313" key="9">
    <source>
        <dbReference type="Proteomes" id="UP000244248"/>
    </source>
</evidence>
<dbReference type="PRINTS" id="PR00064">
    <property type="entry name" value="RIBOSOMALL35"/>
</dbReference>
<keyword evidence="2 5" id="KW-0689">Ribosomal protein</keyword>
<evidence type="ECO:0000256" key="6">
    <source>
        <dbReference type="RuleBase" id="RU000568"/>
    </source>
</evidence>
<feature type="compositionally biased region" description="Basic residues" evidence="7">
    <location>
        <begin position="10"/>
        <end position="31"/>
    </location>
</feature>
<evidence type="ECO:0000256" key="5">
    <source>
        <dbReference type="HAMAP-Rule" id="MF_00514"/>
    </source>
</evidence>
<name>A0A2T5ML42_9GAMM</name>
<organism evidence="8 9">
    <name type="scientific">Stenotrophobium rhamnosiphilum</name>
    <dbReference type="NCBI Taxonomy" id="2029166"/>
    <lineage>
        <taxon>Bacteria</taxon>
        <taxon>Pseudomonadati</taxon>
        <taxon>Pseudomonadota</taxon>
        <taxon>Gammaproteobacteria</taxon>
        <taxon>Nevskiales</taxon>
        <taxon>Nevskiaceae</taxon>
        <taxon>Stenotrophobium</taxon>
    </lineage>
</organism>
<dbReference type="Gene3D" id="4.10.410.60">
    <property type="match status" value="1"/>
</dbReference>
<dbReference type="InterPro" id="IPR001706">
    <property type="entry name" value="Ribosomal_bL35"/>
</dbReference>
<proteinExistence type="inferred from homology"/>
<dbReference type="NCBIfam" id="TIGR00001">
    <property type="entry name" value="rpmI_bact"/>
    <property type="match status" value="1"/>
</dbReference>
<dbReference type="GO" id="GO:0003735">
    <property type="term" value="F:structural constituent of ribosome"/>
    <property type="evidence" value="ECO:0007669"/>
    <property type="project" value="InterPro"/>
</dbReference>
<dbReference type="PANTHER" id="PTHR33343:SF1">
    <property type="entry name" value="LARGE RIBOSOMAL SUBUNIT PROTEIN BL35M"/>
    <property type="match status" value="1"/>
</dbReference>
<accession>A0A2T5ML42</accession>
<feature type="region of interest" description="Disordered" evidence="7">
    <location>
        <begin position="1"/>
        <end position="31"/>
    </location>
</feature>
<evidence type="ECO:0000256" key="1">
    <source>
        <dbReference type="ARBA" id="ARBA00006598"/>
    </source>
</evidence>
<sequence length="65" mass="7379">MPKLKTVKSAAKRFSKTGKGGFKRGHSHKRHILTKKSGKRIRQLRGEAPVHASDVREVRQMLPYA</sequence>
<evidence type="ECO:0000256" key="3">
    <source>
        <dbReference type="ARBA" id="ARBA00023274"/>
    </source>
</evidence>
<dbReference type="SUPFAM" id="SSF143034">
    <property type="entry name" value="L35p-like"/>
    <property type="match status" value="1"/>
</dbReference>
<dbReference type="Proteomes" id="UP000244248">
    <property type="component" value="Unassembled WGS sequence"/>
</dbReference>